<comment type="caution">
    <text evidence="1">The sequence shown here is derived from an EMBL/GenBank/DDBJ whole genome shotgun (WGS) entry which is preliminary data.</text>
</comment>
<proteinExistence type="predicted"/>
<organism evidence="1">
    <name type="scientific">marine sediment metagenome</name>
    <dbReference type="NCBI Taxonomy" id="412755"/>
    <lineage>
        <taxon>unclassified sequences</taxon>
        <taxon>metagenomes</taxon>
        <taxon>ecological metagenomes</taxon>
    </lineage>
</organism>
<gene>
    <name evidence="1" type="ORF">S01H1_15222</name>
</gene>
<dbReference type="EMBL" id="BARS01007943">
    <property type="protein sequence ID" value="GAF71594.1"/>
    <property type="molecule type" value="Genomic_DNA"/>
</dbReference>
<evidence type="ECO:0000313" key="1">
    <source>
        <dbReference type="EMBL" id="GAF71594.1"/>
    </source>
</evidence>
<accession>X0RRX3</accession>
<name>X0RRX3_9ZZZZ</name>
<sequence>MTAFEYYIEVCEHTLLSEKRLNKLGKEGWELTVEDHREMFLRSEPQGRRKIVHYSPVKVRFYYFKRPVDVFSPPRPSQSVSPNLMWGVGSPWKGSL</sequence>
<reference evidence="1" key="1">
    <citation type="journal article" date="2014" name="Front. Microbiol.">
        <title>High frequency of phylogenetically diverse reductive dehalogenase-homologous genes in deep subseafloor sedimentary metagenomes.</title>
        <authorList>
            <person name="Kawai M."/>
            <person name="Futagami T."/>
            <person name="Toyoda A."/>
            <person name="Takaki Y."/>
            <person name="Nishi S."/>
            <person name="Hori S."/>
            <person name="Arai W."/>
            <person name="Tsubouchi T."/>
            <person name="Morono Y."/>
            <person name="Uchiyama I."/>
            <person name="Ito T."/>
            <person name="Fujiyama A."/>
            <person name="Inagaki F."/>
            <person name="Takami H."/>
        </authorList>
    </citation>
    <scope>NUCLEOTIDE SEQUENCE</scope>
    <source>
        <strain evidence="1">Expedition CK06-06</strain>
    </source>
</reference>
<dbReference type="AlphaFoldDB" id="X0RRX3"/>
<protein>
    <submittedName>
        <fullName evidence="1">Uncharacterized protein</fullName>
    </submittedName>
</protein>